<reference evidence="2 4" key="1">
    <citation type="journal article" date="2016" name="Genome Announc.">
        <title>Draft Genome Sequence of the Rumen Methanogen Methanobrevibacter olleyae YLM1.</title>
        <authorList>
            <person name="Kelly W.J."/>
            <person name="Li D."/>
            <person name="Lambie S.C."/>
            <person name="Cox F."/>
            <person name="Attwood G.T."/>
            <person name="Altermann E."/>
            <person name="Leahy S.C."/>
        </authorList>
    </citation>
    <scope>NUCLEOTIDE SEQUENCE [LARGE SCALE GENOMIC DNA]</scope>
    <source>
        <strain evidence="2 4">YLM1</strain>
    </source>
</reference>
<reference evidence="3" key="3">
    <citation type="submission" date="2016-10" db="EMBL/GenBank/DDBJ databases">
        <authorList>
            <person name="de Groot N.N."/>
        </authorList>
    </citation>
    <scope>NUCLEOTIDE SEQUENCE [LARGE SCALE GENOMIC DNA]</scope>
    <source>
        <strain evidence="3">DSM 16632</strain>
    </source>
</reference>
<reference evidence="5" key="4">
    <citation type="submission" date="2016-10" db="EMBL/GenBank/DDBJ databases">
        <authorList>
            <person name="Varghese N."/>
        </authorList>
    </citation>
    <scope>NUCLEOTIDE SEQUENCE [LARGE SCALE GENOMIC DNA]</scope>
    <source>
        <strain evidence="5">DSM 16632</strain>
    </source>
</reference>
<dbReference type="Pfam" id="PF00037">
    <property type="entry name" value="Fer4"/>
    <property type="match status" value="1"/>
</dbReference>
<dbReference type="Proteomes" id="UP000183442">
    <property type="component" value="Unassembled WGS sequence"/>
</dbReference>
<dbReference type="Gene3D" id="3.30.70.20">
    <property type="match status" value="1"/>
</dbReference>
<dbReference type="EMBL" id="CP014265">
    <property type="protein sequence ID" value="AMK15529.1"/>
    <property type="molecule type" value="Genomic_DNA"/>
</dbReference>
<reference evidence="4" key="2">
    <citation type="submission" date="2016-02" db="EMBL/GenBank/DDBJ databases">
        <title>The draft genome sequence of the rumen methanogen Methanobrevibacter olleyae YLM1.</title>
        <authorList>
            <consortium name="New Zealand Agricultural Greenhouse Gas Research Centre/Pastoral Greenhouse Gas Research Consortium"/>
            <person name="Kelly W.J."/>
            <person name="Li D."/>
            <person name="Lambie S.C."/>
            <person name="Attwood G.T."/>
            <person name="Altermann E."/>
            <person name="Leahy S.C."/>
        </authorList>
    </citation>
    <scope>NUCLEOTIDE SEQUENCE [LARGE SCALE GENOMIC DNA]</scope>
    <source>
        <strain evidence="4">YLM1</strain>
    </source>
</reference>
<feature type="domain" description="4Fe-4S ferredoxin-type" evidence="1">
    <location>
        <begin position="1"/>
        <end position="27"/>
    </location>
</feature>
<gene>
    <name evidence="3" type="ORF">SAMN02910297_00702</name>
    <name evidence="2" type="ORF">YLM1_0972</name>
</gene>
<feature type="domain" description="4Fe-4S ferredoxin-type" evidence="1">
    <location>
        <begin position="28"/>
        <end position="55"/>
    </location>
</feature>
<evidence type="ECO:0000313" key="5">
    <source>
        <dbReference type="Proteomes" id="UP000183442"/>
    </source>
</evidence>
<dbReference type="AlphaFoldDB" id="A0A126R0P1"/>
<evidence type="ECO:0000313" key="4">
    <source>
        <dbReference type="Proteomes" id="UP000066376"/>
    </source>
</evidence>
<dbReference type="KEGG" id="mol:YLM1_0972"/>
<dbReference type="Proteomes" id="UP000066376">
    <property type="component" value="Chromosome"/>
</dbReference>
<protein>
    <submittedName>
        <fullName evidence="3">4Fe-4S binding domain-containing protein</fullName>
    </submittedName>
    <submittedName>
        <fullName evidence="2">4Fe-4S ferredoxin iron-sulfur binding domain-containing protein</fullName>
    </submittedName>
</protein>
<dbReference type="EMBL" id="FOTL01000008">
    <property type="protein sequence ID" value="SFL37099.1"/>
    <property type="molecule type" value="Genomic_DNA"/>
</dbReference>
<keyword evidence="4" id="KW-1185">Reference proteome</keyword>
<evidence type="ECO:0000313" key="3">
    <source>
        <dbReference type="EMBL" id="SFL37099.1"/>
    </source>
</evidence>
<dbReference type="SUPFAM" id="SSF54862">
    <property type="entry name" value="4Fe-4S ferredoxins"/>
    <property type="match status" value="1"/>
</dbReference>
<evidence type="ECO:0000313" key="2">
    <source>
        <dbReference type="EMBL" id="AMK15529.1"/>
    </source>
</evidence>
<name>A0A126R0P1_METOL</name>
<dbReference type="InterPro" id="IPR017896">
    <property type="entry name" value="4Fe4S_Fe-S-bd"/>
</dbReference>
<evidence type="ECO:0000259" key="1">
    <source>
        <dbReference type="PROSITE" id="PS51379"/>
    </source>
</evidence>
<organism evidence="2 4">
    <name type="scientific">Methanobrevibacter olleyae</name>
    <dbReference type="NCBI Taxonomy" id="294671"/>
    <lineage>
        <taxon>Archaea</taxon>
        <taxon>Methanobacteriati</taxon>
        <taxon>Methanobacteriota</taxon>
        <taxon>Methanomada group</taxon>
        <taxon>Methanobacteria</taxon>
        <taxon>Methanobacteriales</taxon>
        <taxon>Methanobacteriaceae</taxon>
        <taxon>Methanobrevibacter</taxon>
    </lineage>
</organism>
<proteinExistence type="predicted"/>
<dbReference type="GO" id="GO:0016491">
    <property type="term" value="F:oxidoreductase activity"/>
    <property type="evidence" value="ECO:0007669"/>
    <property type="project" value="UniProtKB-ARBA"/>
</dbReference>
<sequence>MMIVKDWCSYCGCCAGVCVRNCIEVKETALVFDENCNNCGFCVDACPLAALEMEE</sequence>
<accession>A0A126R0P1</accession>
<dbReference type="PROSITE" id="PS51379">
    <property type="entry name" value="4FE4S_FER_2"/>
    <property type="match status" value="2"/>
</dbReference>
<dbReference type="PATRIC" id="fig|294671.3.peg.1019"/>
<dbReference type="PROSITE" id="PS00198">
    <property type="entry name" value="4FE4S_FER_1"/>
    <property type="match status" value="1"/>
</dbReference>
<dbReference type="InterPro" id="IPR017900">
    <property type="entry name" value="4Fe4S_Fe_S_CS"/>
</dbReference>